<proteinExistence type="predicted"/>
<accession>A0A0A0B6Z7</accession>
<evidence type="ECO:0000313" key="3">
    <source>
        <dbReference type="Proteomes" id="UP000029833"/>
    </source>
</evidence>
<dbReference type="Gene3D" id="3.30.450.40">
    <property type="match status" value="1"/>
</dbReference>
<sequence>MDPMQATLDQFAARAVTRLGEGFRCSVMLRRGSRLDQVASNDPGAAACDQVEVREGSGPCVTAIDQLHAVVVDDLDTDTRWPTWNQAARDQGFRSFLALPGYVDETTTVALNAYSARPATWTSHDVVQVDLYVQELAAALHHAST</sequence>
<reference evidence="2 3" key="1">
    <citation type="submission" date="2013-10" db="EMBL/GenBank/DDBJ databases">
        <authorList>
            <person name="Wang G."/>
            <person name="Zhuang W."/>
        </authorList>
    </citation>
    <scope>NUCLEOTIDE SEQUENCE [LARGE SCALE GENOMIC DNA]</scope>
    <source>
        <strain evidence="2 3">DSM 20118</strain>
    </source>
</reference>
<gene>
    <name evidence="2" type="ORF">Q760_16295</name>
</gene>
<name>A0A0A0B6Z7_9CELL</name>
<organism evidence="2 3">
    <name type="scientific">Cellulomonas cellasea DSM 20118</name>
    <dbReference type="NCBI Taxonomy" id="1408250"/>
    <lineage>
        <taxon>Bacteria</taxon>
        <taxon>Bacillati</taxon>
        <taxon>Actinomycetota</taxon>
        <taxon>Actinomycetes</taxon>
        <taxon>Micrococcales</taxon>
        <taxon>Cellulomonadaceae</taxon>
        <taxon>Cellulomonas</taxon>
    </lineage>
</organism>
<keyword evidence="3" id="KW-1185">Reference proteome</keyword>
<feature type="domain" description="GAF" evidence="1">
    <location>
        <begin position="7"/>
        <end position="141"/>
    </location>
</feature>
<dbReference type="Proteomes" id="UP000029833">
    <property type="component" value="Unassembled WGS sequence"/>
</dbReference>
<dbReference type="InterPro" id="IPR003018">
    <property type="entry name" value="GAF"/>
</dbReference>
<dbReference type="STRING" id="1408250.Q760_16295"/>
<dbReference type="EMBL" id="AXNT01000074">
    <property type="protein sequence ID" value="KGM01963.1"/>
    <property type="molecule type" value="Genomic_DNA"/>
</dbReference>
<dbReference type="AlphaFoldDB" id="A0A0A0B6Z7"/>
<dbReference type="Pfam" id="PF13185">
    <property type="entry name" value="GAF_2"/>
    <property type="match status" value="1"/>
</dbReference>
<dbReference type="SUPFAM" id="SSF55781">
    <property type="entry name" value="GAF domain-like"/>
    <property type="match status" value="1"/>
</dbReference>
<protein>
    <recommendedName>
        <fullName evidence="1">GAF domain-containing protein</fullName>
    </recommendedName>
</protein>
<evidence type="ECO:0000313" key="2">
    <source>
        <dbReference type="EMBL" id="KGM01963.1"/>
    </source>
</evidence>
<comment type="caution">
    <text evidence="2">The sequence shown here is derived from an EMBL/GenBank/DDBJ whole genome shotgun (WGS) entry which is preliminary data.</text>
</comment>
<evidence type="ECO:0000259" key="1">
    <source>
        <dbReference type="Pfam" id="PF13185"/>
    </source>
</evidence>
<dbReference type="InterPro" id="IPR029016">
    <property type="entry name" value="GAF-like_dom_sf"/>
</dbReference>